<dbReference type="InterPro" id="IPR040501">
    <property type="entry name" value="TFA2_Winged_2"/>
</dbReference>
<accession>A0A5B8MVZ3</accession>
<gene>
    <name evidence="3" type="ORF">A3770_13p70390</name>
</gene>
<sequence>MTSSAKVSALDKLRADSSYLEELKRKSEKERIRRKAGAKKQRDEAAQKRLEKEEEAKKEKDRLMERQRRQAKVSVDVTMSMKKVIDHLTEVKKLVALDAVFKQLGCKGSKLKLLEHLKKSAYVEVRDETKPVMVKYKSKYDIQNKEELFEFMYKLWSKPVNTEDEHGVSLDDVADSYLGCDKDIEKLVSQGKFYQVLNTKTQKAQLFYPDKGVREKFLDTQLVNLWHERKVTDAGALEKSLKDSGIAPATKAFKWRGLLSKKAGAKKGQKKPREYRPRNVTNVHMPELFTQDQPKTFN</sequence>
<dbReference type="PANTHER" id="PTHR12716">
    <property type="entry name" value="TRANSCRIPTION INITIATION FACTOR IIE, BETA SUBUNIT"/>
    <property type="match status" value="1"/>
</dbReference>
<dbReference type="EMBL" id="CP031046">
    <property type="protein sequence ID" value="QDZ24521.1"/>
    <property type="molecule type" value="Genomic_DNA"/>
</dbReference>
<dbReference type="PANTHER" id="PTHR12716:SF8">
    <property type="entry name" value="TRANSCRIPTION INITIATION FACTOR IIE SUBUNIT BETA"/>
    <property type="match status" value="1"/>
</dbReference>
<dbReference type="OrthoDB" id="515583at2759"/>
<keyword evidence="4" id="KW-1185">Reference proteome</keyword>
<dbReference type="Pfam" id="PF18121">
    <property type="entry name" value="TFA2_Winged_2"/>
    <property type="match status" value="1"/>
</dbReference>
<dbReference type="GO" id="GO:0006367">
    <property type="term" value="P:transcription initiation at RNA polymerase II promoter"/>
    <property type="evidence" value="ECO:0007669"/>
    <property type="project" value="InterPro"/>
</dbReference>
<dbReference type="Proteomes" id="UP000316726">
    <property type="component" value="Chromosome 13"/>
</dbReference>
<reference evidence="3 4" key="1">
    <citation type="submission" date="2018-07" db="EMBL/GenBank/DDBJ databases">
        <title>The complete nuclear genome of the prasinophyte Chloropicon primus (CCMP1205).</title>
        <authorList>
            <person name="Pombert J.-F."/>
            <person name="Otis C."/>
            <person name="Turmel M."/>
            <person name="Lemieux C."/>
        </authorList>
    </citation>
    <scope>NUCLEOTIDE SEQUENCE [LARGE SCALE GENOMIC DNA]</scope>
    <source>
        <strain evidence="3 4">CCMP1205</strain>
    </source>
</reference>
<organism evidence="3 4">
    <name type="scientific">Chloropicon primus</name>
    <dbReference type="NCBI Taxonomy" id="1764295"/>
    <lineage>
        <taxon>Eukaryota</taxon>
        <taxon>Viridiplantae</taxon>
        <taxon>Chlorophyta</taxon>
        <taxon>Chloropicophyceae</taxon>
        <taxon>Chloropicales</taxon>
        <taxon>Chloropicaceae</taxon>
        <taxon>Chloropicon</taxon>
    </lineage>
</organism>
<dbReference type="AlphaFoldDB" id="A0A5B8MVZ3"/>
<evidence type="ECO:0000256" key="1">
    <source>
        <dbReference type="SAM" id="MobiDB-lite"/>
    </source>
</evidence>
<protein>
    <recommendedName>
        <fullName evidence="2">TFA2 Winged helix domain-containing protein</fullName>
    </recommendedName>
</protein>
<feature type="compositionally biased region" description="Basic and acidic residues" evidence="1">
    <location>
        <begin position="40"/>
        <end position="67"/>
    </location>
</feature>
<evidence type="ECO:0000313" key="4">
    <source>
        <dbReference type="Proteomes" id="UP000316726"/>
    </source>
</evidence>
<evidence type="ECO:0000259" key="2">
    <source>
        <dbReference type="Pfam" id="PF18121"/>
    </source>
</evidence>
<feature type="domain" description="TFA2 Winged helix" evidence="2">
    <location>
        <begin position="144"/>
        <end position="210"/>
    </location>
</feature>
<name>A0A5B8MVZ3_9CHLO</name>
<proteinExistence type="predicted"/>
<feature type="region of interest" description="Disordered" evidence="1">
    <location>
        <begin position="24"/>
        <end position="67"/>
    </location>
</feature>
<dbReference type="InterPro" id="IPR016656">
    <property type="entry name" value="TFIIE-bsu"/>
</dbReference>
<dbReference type="STRING" id="1764295.A0A5B8MVZ3"/>
<evidence type="ECO:0000313" key="3">
    <source>
        <dbReference type="EMBL" id="QDZ24521.1"/>
    </source>
</evidence>
<dbReference type="GO" id="GO:0001097">
    <property type="term" value="F:TFIIH-class transcription factor complex binding"/>
    <property type="evidence" value="ECO:0007669"/>
    <property type="project" value="TreeGrafter"/>
</dbReference>
<dbReference type="GO" id="GO:0005673">
    <property type="term" value="C:transcription factor TFIIE complex"/>
    <property type="evidence" value="ECO:0007669"/>
    <property type="project" value="InterPro"/>
</dbReference>